<dbReference type="InParanoid" id="A0A067Q476"/>
<evidence type="ECO:0000313" key="2">
    <source>
        <dbReference type="Proteomes" id="UP000027265"/>
    </source>
</evidence>
<dbReference type="EMBL" id="KL197719">
    <property type="protein sequence ID" value="KDQ57391.1"/>
    <property type="molecule type" value="Genomic_DNA"/>
</dbReference>
<dbReference type="HOGENOM" id="CLU_183195_0_0_1"/>
<accession>A0A067Q476</accession>
<dbReference type="Proteomes" id="UP000027265">
    <property type="component" value="Unassembled WGS sequence"/>
</dbReference>
<organism evidence="1 2">
    <name type="scientific">Jaapia argillacea MUCL 33604</name>
    <dbReference type="NCBI Taxonomy" id="933084"/>
    <lineage>
        <taxon>Eukaryota</taxon>
        <taxon>Fungi</taxon>
        <taxon>Dikarya</taxon>
        <taxon>Basidiomycota</taxon>
        <taxon>Agaricomycotina</taxon>
        <taxon>Agaricomycetes</taxon>
        <taxon>Agaricomycetidae</taxon>
        <taxon>Jaapiales</taxon>
        <taxon>Jaapiaceae</taxon>
        <taxon>Jaapia</taxon>
    </lineage>
</organism>
<proteinExistence type="predicted"/>
<reference evidence="2" key="1">
    <citation type="journal article" date="2014" name="Proc. Natl. Acad. Sci. U.S.A.">
        <title>Extensive sampling of basidiomycete genomes demonstrates inadequacy of the white-rot/brown-rot paradigm for wood decay fungi.</title>
        <authorList>
            <person name="Riley R."/>
            <person name="Salamov A.A."/>
            <person name="Brown D.W."/>
            <person name="Nagy L.G."/>
            <person name="Floudas D."/>
            <person name="Held B.W."/>
            <person name="Levasseur A."/>
            <person name="Lombard V."/>
            <person name="Morin E."/>
            <person name="Otillar R."/>
            <person name="Lindquist E.A."/>
            <person name="Sun H."/>
            <person name="LaButti K.M."/>
            <person name="Schmutz J."/>
            <person name="Jabbour D."/>
            <person name="Luo H."/>
            <person name="Baker S.E."/>
            <person name="Pisabarro A.G."/>
            <person name="Walton J.D."/>
            <person name="Blanchette R.A."/>
            <person name="Henrissat B."/>
            <person name="Martin F."/>
            <person name="Cullen D."/>
            <person name="Hibbett D.S."/>
            <person name="Grigoriev I.V."/>
        </authorList>
    </citation>
    <scope>NUCLEOTIDE SEQUENCE [LARGE SCALE GENOMIC DNA]</scope>
    <source>
        <strain evidence="2">MUCL 33604</strain>
    </source>
</reference>
<dbReference type="AlphaFoldDB" id="A0A067Q476"/>
<evidence type="ECO:0000313" key="1">
    <source>
        <dbReference type="EMBL" id="KDQ57391.1"/>
    </source>
</evidence>
<keyword evidence="2" id="KW-1185">Reference proteome</keyword>
<protein>
    <submittedName>
        <fullName evidence="1">Uncharacterized protein</fullName>
    </submittedName>
</protein>
<gene>
    <name evidence="1" type="ORF">JAAARDRAFT_130846</name>
</gene>
<sequence length="77" mass="8648">STRSITETTVEACTGHFYMKKLELYLNCFTPIVTYLMRCNSDVTSLLTGTAVKAVIAYVTDYITKSALRTHVMFDVV</sequence>
<feature type="non-terminal residue" evidence="1">
    <location>
        <position position="1"/>
    </location>
</feature>
<dbReference type="OrthoDB" id="3229882at2759"/>
<name>A0A067Q476_9AGAM</name>